<dbReference type="Proteomes" id="UP000012081">
    <property type="component" value="Unassembled WGS sequence"/>
</dbReference>
<dbReference type="STRING" id="1300222.I532_05885"/>
<evidence type="ECO:0000256" key="1">
    <source>
        <dbReference type="SAM" id="MobiDB-lite"/>
    </source>
</evidence>
<feature type="compositionally biased region" description="Basic and acidic residues" evidence="1">
    <location>
        <begin position="1"/>
        <end position="18"/>
    </location>
</feature>
<evidence type="ECO:0000256" key="2">
    <source>
        <dbReference type="SAM" id="Phobius"/>
    </source>
</evidence>
<comment type="caution">
    <text evidence="3">The sequence shown here is derived from an EMBL/GenBank/DDBJ whole genome shotgun (WGS) entry which is preliminary data.</text>
</comment>
<proteinExistence type="predicted"/>
<dbReference type="AlphaFoldDB" id="M8DB42"/>
<keyword evidence="2" id="KW-1133">Transmembrane helix</keyword>
<accession>M8DB42</accession>
<evidence type="ECO:0000313" key="3">
    <source>
        <dbReference type="EMBL" id="EMT53519.1"/>
    </source>
</evidence>
<feature type="transmembrane region" description="Helical" evidence="2">
    <location>
        <begin position="34"/>
        <end position="55"/>
    </location>
</feature>
<name>M8DB42_9BACL</name>
<dbReference type="EMBL" id="APBN01000002">
    <property type="protein sequence ID" value="EMT53519.1"/>
    <property type="molecule type" value="Genomic_DNA"/>
</dbReference>
<reference evidence="3 4" key="1">
    <citation type="submission" date="2013-03" db="EMBL/GenBank/DDBJ databases">
        <title>Assembly of a new bacterial strain Brevibacillus borstelensis AK1.</title>
        <authorList>
            <person name="Rajan I."/>
            <person name="PoliReddy D."/>
            <person name="Sugumar T."/>
            <person name="Rathinam K."/>
            <person name="Alqarawi S."/>
            <person name="Khalil A.B."/>
            <person name="Sivakumar N."/>
        </authorList>
    </citation>
    <scope>NUCLEOTIDE SEQUENCE [LARGE SCALE GENOMIC DNA]</scope>
    <source>
        <strain evidence="3 4">AK1</strain>
    </source>
</reference>
<feature type="region of interest" description="Disordered" evidence="1">
    <location>
        <begin position="1"/>
        <end position="24"/>
    </location>
</feature>
<protein>
    <submittedName>
        <fullName evidence="3">Uncharacterized protein</fullName>
    </submittedName>
</protein>
<keyword evidence="4" id="KW-1185">Reference proteome</keyword>
<dbReference type="PATRIC" id="fig|1300222.3.peg.1207"/>
<gene>
    <name evidence="3" type="ORF">I532_05885</name>
</gene>
<dbReference type="RefSeq" id="WP_003386999.1">
    <property type="nucleotide sequence ID" value="NZ_APBN01000002.1"/>
</dbReference>
<keyword evidence="2" id="KW-0812">Transmembrane</keyword>
<organism evidence="3 4">
    <name type="scientific">Brevibacillus borstelensis AK1</name>
    <dbReference type="NCBI Taxonomy" id="1300222"/>
    <lineage>
        <taxon>Bacteria</taxon>
        <taxon>Bacillati</taxon>
        <taxon>Bacillota</taxon>
        <taxon>Bacilli</taxon>
        <taxon>Bacillales</taxon>
        <taxon>Paenibacillaceae</taxon>
        <taxon>Brevibacillus</taxon>
    </lineage>
</organism>
<dbReference type="OrthoDB" id="1904509at2"/>
<evidence type="ECO:0000313" key="4">
    <source>
        <dbReference type="Proteomes" id="UP000012081"/>
    </source>
</evidence>
<sequence length="213" mass="23587">MKSDKKENTENKRGRLGQDEPEVTAKRQRTIKPILYALAIIVLLALANLAFSSIANKEDEAQATNAPLADAPTFAVDFLNAKGYKIEASQGLVSSYTLTKDYLANDGSHAWAYQAVNPDDYLGKEISLYRFIVSNHPLDLELPNDEYDKTVIVLMTSGTEVIGGTSMPDSKEPLAGGPYSLDGKTLEEVTGLSFPEWREKWTQKYGSRKYISE</sequence>
<keyword evidence="2" id="KW-0472">Membrane</keyword>